<reference evidence="3 4" key="1">
    <citation type="submission" date="2019-02" db="EMBL/GenBank/DDBJ databases">
        <title>Deep-cultivation of Planctomycetes and their phenomic and genomic characterization uncovers novel biology.</title>
        <authorList>
            <person name="Wiegand S."/>
            <person name="Jogler M."/>
            <person name="Boedeker C."/>
            <person name="Pinto D."/>
            <person name="Vollmers J."/>
            <person name="Rivas-Marin E."/>
            <person name="Kohn T."/>
            <person name="Peeters S.H."/>
            <person name="Heuer A."/>
            <person name="Rast P."/>
            <person name="Oberbeckmann S."/>
            <person name="Bunk B."/>
            <person name="Jeske O."/>
            <person name="Meyerdierks A."/>
            <person name="Storesund J.E."/>
            <person name="Kallscheuer N."/>
            <person name="Luecker S."/>
            <person name="Lage O.M."/>
            <person name="Pohl T."/>
            <person name="Merkel B.J."/>
            <person name="Hornburger P."/>
            <person name="Mueller R.-W."/>
            <person name="Bruemmer F."/>
            <person name="Labrenz M."/>
            <person name="Spormann A.M."/>
            <person name="Op Den Camp H."/>
            <person name="Overmann J."/>
            <person name="Amann R."/>
            <person name="Jetten M.S.M."/>
            <person name="Mascher T."/>
            <person name="Medema M.H."/>
            <person name="Devos D.P."/>
            <person name="Kaster A.-K."/>
            <person name="Ovreas L."/>
            <person name="Rohde M."/>
            <person name="Galperin M.Y."/>
            <person name="Jogler C."/>
        </authorList>
    </citation>
    <scope>NUCLEOTIDE SEQUENCE [LARGE SCALE GENOMIC DNA]</scope>
    <source>
        <strain evidence="3 4">Pla100</strain>
    </source>
</reference>
<keyword evidence="3" id="KW-0328">Glycosyltransferase</keyword>
<dbReference type="RefSeq" id="WP_146576258.1">
    <property type="nucleotide sequence ID" value="NZ_SJPM01000001.1"/>
</dbReference>
<evidence type="ECO:0000313" key="3">
    <source>
        <dbReference type="EMBL" id="TWU03813.1"/>
    </source>
</evidence>
<evidence type="ECO:0000256" key="1">
    <source>
        <dbReference type="SAM" id="MobiDB-lite"/>
    </source>
</evidence>
<dbReference type="EMBL" id="SJPM01000001">
    <property type="protein sequence ID" value="TWU03813.1"/>
    <property type="molecule type" value="Genomic_DNA"/>
</dbReference>
<dbReference type="AlphaFoldDB" id="A0A5C6AUW7"/>
<proteinExistence type="predicted"/>
<keyword evidence="3" id="KW-0808">Transferase</keyword>
<sequence>MATSTILHSIPTNSPGSADQNTDPCHGERDLLFTQDDGSLTYKPQIERLDTDEILQRIDDTLDLIAEAQAIDQTRMPVGQIDISIIIPVRNARETLPEVLARIDEVMPTSCEIIVVDDASTDGSSHYVRGLNHRPNLTLLQRKRSHGRGSAIRMGLRHSTGRVVAIQDADMAYDPADLLGAIWPILEDQADAVYGSRRLRRDTRRGVGLVARLSNRMTTLVANWTTGLKLSDLESSHKAFRGDLIRSIKLQECDRGFDAEVTAKMARRARVVMEVPTSFEGEMLDESLAPSWKAFVQTVGGLIRYRRDR</sequence>
<dbReference type="EC" id="2.4.1.54" evidence="3"/>
<feature type="domain" description="Glycosyltransferase 2-like" evidence="2">
    <location>
        <begin position="84"/>
        <end position="212"/>
    </location>
</feature>
<feature type="compositionally biased region" description="Polar residues" evidence="1">
    <location>
        <begin position="1"/>
        <end position="23"/>
    </location>
</feature>
<dbReference type="Gene3D" id="3.90.550.10">
    <property type="entry name" value="Spore Coat Polysaccharide Biosynthesis Protein SpsA, Chain A"/>
    <property type="match status" value="1"/>
</dbReference>
<protein>
    <submittedName>
        <fullName evidence="3">Undecaprenyl-phosphate mannosyltransferase</fullName>
        <ecNumber evidence="3">2.4.1.54</ecNumber>
    </submittedName>
</protein>
<dbReference type="CDD" id="cd04179">
    <property type="entry name" value="DPM_DPG-synthase_like"/>
    <property type="match status" value="1"/>
</dbReference>
<gene>
    <name evidence="3" type="ORF">Pla100_07430</name>
</gene>
<dbReference type="GO" id="GO:0047267">
    <property type="term" value="F:undecaprenyl-phosphate mannosyltransferase activity"/>
    <property type="evidence" value="ECO:0007669"/>
    <property type="project" value="UniProtKB-EC"/>
</dbReference>
<dbReference type="OrthoDB" id="9810303at2"/>
<dbReference type="PANTHER" id="PTHR48090">
    <property type="entry name" value="UNDECAPRENYL-PHOSPHATE 4-DEOXY-4-FORMAMIDO-L-ARABINOSE TRANSFERASE-RELATED"/>
    <property type="match status" value="1"/>
</dbReference>
<comment type="caution">
    <text evidence="3">The sequence shown here is derived from an EMBL/GenBank/DDBJ whole genome shotgun (WGS) entry which is preliminary data.</text>
</comment>
<accession>A0A5C6AUW7</accession>
<keyword evidence="4" id="KW-1185">Reference proteome</keyword>
<evidence type="ECO:0000313" key="4">
    <source>
        <dbReference type="Proteomes" id="UP000316213"/>
    </source>
</evidence>
<dbReference type="PANTHER" id="PTHR48090:SF7">
    <property type="entry name" value="RFBJ PROTEIN"/>
    <property type="match status" value="1"/>
</dbReference>
<feature type="region of interest" description="Disordered" evidence="1">
    <location>
        <begin position="1"/>
        <end position="25"/>
    </location>
</feature>
<dbReference type="Proteomes" id="UP000316213">
    <property type="component" value="Unassembled WGS sequence"/>
</dbReference>
<name>A0A5C6AUW7_9BACT</name>
<evidence type="ECO:0000259" key="2">
    <source>
        <dbReference type="Pfam" id="PF00535"/>
    </source>
</evidence>
<organism evidence="3 4">
    <name type="scientific">Neorhodopirellula pilleata</name>
    <dbReference type="NCBI Taxonomy" id="2714738"/>
    <lineage>
        <taxon>Bacteria</taxon>
        <taxon>Pseudomonadati</taxon>
        <taxon>Planctomycetota</taxon>
        <taxon>Planctomycetia</taxon>
        <taxon>Pirellulales</taxon>
        <taxon>Pirellulaceae</taxon>
        <taxon>Neorhodopirellula</taxon>
    </lineage>
</organism>
<dbReference type="SUPFAM" id="SSF53448">
    <property type="entry name" value="Nucleotide-diphospho-sugar transferases"/>
    <property type="match status" value="1"/>
</dbReference>
<dbReference type="Pfam" id="PF00535">
    <property type="entry name" value="Glycos_transf_2"/>
    <property type="match status" value="1"/>
</dbReference>
<dbReference type="InterPro" id="IPR050256">
    <property type="entry name" value="Glycosyltransferase_2"/>
</dbReference>
<dbReference type="InterPro" id="IPR001173">
    <property type="entry name" value="Glyco_trans_2-like"/>
</dbReference>
<dbReference type="InterPro" id="IPR029044">
    <property type="entry name" value="Nucleotide-diphossugar_trans"/>
</dbReference>